<proteinExistence type="predicted"/>
<keyword evidence="4" id="KW-0808">Transferase</keyword>
<dbReference type="CDD" id="cd05008">
    <property type="entry name" value="SIS_GlmS_GlmD_1"/>
    <property type="match status" value="1"/>
</dbReference>
<dbReference type="InterPro" id="IPR035490">
    <property type="entry name" value="GlmS/FrlB_SIS"/>
</dbReference>
<accession>A0A8B2NQN6</accession>
<dbReference type="Gene3D" id="3.40.50.10490">
    <property type="entry name" value="Glucose-6-phosphate isomerase like protein, domain 1"/>
    <property type="match status" value="2"/>
</dbReference>
<dbReference type="GO" id="GO:1901135">
    <property type="term" value="P:carbohydrate derivative metabolic process"/>
    <property type="evidence" value="ECO:0007669"/>
    <property type="project" value="InterPro"/>
</dbReference>
<dbReference type="AlphaFoldDB" id="A0A8B2NQN6"/>
<dbReference type="PROSITE" id="PS51464">
    <property type="entry name" value="SIS"/>
    <property type="match status" value="2"/>
</dbReference>
<evidence type="ECO:0000256" key="2">
    <source>
        <dbReference type="ARBA" id="ARBA00022737"/>
    </source>
</evidence>
<feature type="domain" description="SIS" evidence="3">
    <location>
        <begin position="190"/>
        <end position="326"/>
    </location>
</feature>
<evidence type="ECO:0000256" key="1">
    <source>
        <dbReference type="ARBA" id="ARBA00022576"/>
    </source>
</evidence>
<dbReference type="Pfam" id="PF01380">
    <property type="entry name" value="SIS"/>
    <property type="match status" value="2"/>
</dbReference>
<reference evidence="4 5" key="1">
    <citation type="submission" date="2018-05" db="EMBL/GenBank/DDBJ databases">
        <title>Acuticoccus sediminis sp. nov., isolated from deep-sea sediment of Indian Ocean.</title>
        <authorList>
            <person name="Liu X."/>
            <person name="Lai Q."/>
            <person name="Du Y."/>
            <person name="Sun F."/>
            <person name="Zhang X."/>
            <person name="Wang S."/>
            <person name="Shao Z."/>
        </authorList>
    </citation>
    <scope>NUCLEOTIDE SEQUENCE [LARGE SCALE GENOMIC DNA]</scope>
    <source>
        <strain evidence="4 5">PTG4-2</strain>
    </source>
</reference>
<keyword evidence="2" id="KW-0677">Repeat</keyword>
<feature type="domain" description="SIS" evidence="3">
    <location>
        <begin position="26"/>
        <end position="168"/>
    </location>
</feature>
<evidence type="ECO:0000313" key="4">
    <source>
        <dbReference type="EMBL" id="RAH97309.1"/>
    </source>
</evidence>
<dbReference type="RefSeq" id="WP_111351817.1">
    <property type="nucleotide sequence ID" value="NZ_QHHQ01000009.1"/>
</dbReference>
<dbReference type="SUPFAM" id="SSF53697">
    <property type="entry name" value="SIS domain"/>
    <property type="match status" value="1"/>
</dbReference>
<dbReference type="InterPro" id="IPR001347">
    <property type="entry name" value="SIS_dom"/>
</dbReference>
<dbReference type="GO" id="GO:0008483">
    <property type="term" value="F:transaminase activity"/>
    <property type="evidence" value="ECO:0007669"/>
    <property type="project" value="UniProtKB-KW"/>
</dbReference>
<protein>
    <submittedName>
        <fullName evidence="4">Aminotransferase</fullName>
    </submittedName>
</protein>
<dbReference type="EMBL" id="QHHQ01000009">
    <property type="protein sequence ID" value="RAH97309.1"/>
    <property type="molecule type" value="Genomic_DNA"/>
</dbReference>
<evidence type="ECO:0000313" key="5">
    <source>
        <dbReference type="Proteomes" id="UP000249590"/>
    </source>
</evidence>
<evidence type="ECO:0000259" key="3">
    <source>
        <dbReference type="PROSITE" id="PS51464"/>
    </source>
</evidence>
<comment type="caution">
    <text evidence="4">The sequence shown here is derived from an EMBL/GenBank/DDBJ whole genome shotgun (WGS) entry which is preliminary data.</text>
</comment>
<dbReference type="Proteomes" id="UP000249590">
    <property type="component" value="Unassembled WGS sequence"/>
</dbReference>
<dbReference type="OrthoDB" id="9761808at2"/>
<dbReference type="GO" id="GO:0097367">
    <property type="term" value="F:carbohydrate derivative binding"/>
    <property type="evidence" value="ECO:0007669"/>
    <property type="project" value="InterPro"/>
</dbReference>
<dbReference type="InterPro" id="IPR046348">
    <property type="entry name" value="SIS_dom_sf"/>
</dbReference>
<keyword evidence="1 4" id="KW-0032">Aminotransferase</keyword>
<dbReference type="PANTHER" id="PTHR10937">
    <property type="entry name" value="GLUCOSAMINE--FRUCTOSE-6-PHOSPHATE AMINOTRANSFERASE, ISOMERIZING"/>
    <property type="match status" value="1"/>
</dbReference>
<gene>
    <name evidence="4" type="ORF">DLJ53_29335</name>
</gene>
<sequence>MLAEAGQAAGAVATMLPRAEGALADLARRVAARPPPVITTAARGSSDHAASVFKYLVELGAGIPVASIGPSIASVYARPLRLSDALHVTVSQSGQSPDLVALQDAAKAGGALTLAVVNTPGSPVAAGADIVVDICAGPERSIAATKTFIASAAALAAVAAAIAADASLEAALAALPEALDGSQALPDPALVAALASTTSLFCVGRGPALGLAAEAALKFKELAALHAEAFSLAEVMHGPLGLVRPGFPVLGFVPEDDALSLGRAALERLAEAGANLATFSPALLPGRTLPMPRTGAAAIDALAAMPAFYRLVHAVALARGRDPEAPPHLAKVTHTA</sequence>
<dbReference type="PANTHER" id="PTHR10937:SF8">
    <property type="entry name" value="AMINOTRANSFERASE-RELATED"/>
    <property type="match status" value="1"/>
</dbReference>
<dbReference type="InterPro" id="IPR035466">
    <property type="entry name" value="GlmS/AgaS_SIS"/>
</dbReference>
<name>A0A8B2NQN6_9HYPH</name>
<dbReference type="CDD" id="cd05009">
    <property type="entry name" value="SIS_GlmS_GlmD_2"/>
    <property type="match status" value="1"/>
</dbReference>
<organism evidence="4 5">
    <name type="scientific">Acuticoccus sediminis</name>
    <dbReference type="NCBI Taxonomy" id="2184697"/>
    <lineage>
        <taxon>Bacteria</taxon>
        <taxon>Pseudomonadati</taxon>
        <taxon>Pseudomonadota</taxon>
        <taxon>Alphaproteobacteria</taxon>
        <taxon>Hyphomicrobiales</taxon>
        <taxon>Amorphaceae</taxon>
        <taxon>Acuticoccus</taxon>
    </lineage>
</organism>
<keyword evidence="5" id="KW-1185">Reference proteome</keyword>